<evidence type="ECO:0000313" key="9">
    <source>
        <dbReference type="EMBL" id="ODV98438.1"/>
    </source>
</evidence>
<evidence type="ECO:0000256" key="6">
    <source>
        <dbReference type="ARBA" id="ARBA00023136"/>
    </source>
</evidence>
<evidence type="ECO:0000256" key="2">
    <source>
        <dbReference type="ARBA" id="ARBA00006434"/>
    </source>
</evidence>
<evidence type="ECO:0000256" key="1">
    <source>
        <dbReference type="ARBA" id="ARBA00004141"/>
    </source>
</evidence>
<feature type="transmembrane region" description="Helical" evidence="8">
    <location>
        <begin position="101"/>
        <end position="119"/>
    </location>
</feature>
<name>A0A1E4U3F6_PACTA</name>
<dbReference type="Proteomes" id="UP000094236">
    <property type="component" value="Unassembled WGS sequence"/>
</dbReference>
<dbReference type="AlphaFoldDB" id="A0A1E4U3F6"/>
<sequence>MGAGILTTYSQIANVAGIHGLLTYTITGAIPIFLFSFFGPMIRRRCPDGFVLTEWVYHRYGILTMLYLSGFTILTMFLFMVSELAAISLAIEAVTGVNTTASTVVECLVTTIYTAIGGFKVSFLTDTIQAAFVLLVAIIGTITYGTQIHIDRELYNETKPQMLEANKLGWQLLYILFVAIVTNDCFLSGFWLRTFAAKTDKDLFIATGIASIVAAIICTLVGLPGILGVWTGDLIIGDDNGENAFFILLAKMDNWTIGVLLLFFVAISTCTFDSLQSGMTSTISNDIFRNRIPLVYIRIIVCIIIVPCIIVALKVADDVLEIYLIADLVSSAIIPTIFLGLSDYFFFLTGWEVMTGGFGALLGVFIFGTVYYGDAKDGGKLLLIWNGMYDPEDWGAFGAFVIAPFASILIAFIVAAIRISGLYVYSRITGKPFTALDKPAKQIYVDDNFLGNEAGQVVVEEEEEEEEGDQLCQEHFSLANHESGSIKKDYES</sequence>
<evidence type="ECO:0000256" key="7">
    <source>
        <dbReference type="RuleBase" id="RU362091"/>
    </source>
</evidence>
<keyword evidence="5 8" id="KW-1133">Transmembrane helix</keyword>
<dbReference type="STRING" id="669874.A0A1E4U3F6"/>
<evidence type="ECO:0000256" key="3">
    <source>
        <dbReference type="ARBA" id="ARBA00022448"/>
    </source>
</evidence>
<evidence type="ECO:0000256" key="5">
    <source>
        <dbReference type="ARBA" id="ARBA00022989"/>
    </source>
</evidence>
<comment type="similarity">
    <text evidence="2 7">Belongs to the sodium:solute symporter (SSF) (TC 2.A.21) family.</text>
</comment>
<dbReference type="PANTHER" id="PTHR48086">
    <property type="entry name" value="SODIUM/PROLINE SYMPORTER-RELATED"/>
    <property type="match status" value="1"/>
</dbReference>
<reference evidence="10" key="1">
    <citation type="submission" date="2016-05" db="EMBL/GenBank/DDBJ databases">
        <title>Comparative genomics of biotechnologically important yeasts.</title>
        <authorList>
            <consortium name="DOE Joint Genome Institute"/>
            <person name="Riley R."/>
            <person name="Haridas S."/>
            <person name="Wolfe K.H."/>
            <person name="Lopes M.R."/>
            <person name="Hittinger C.T."/>
            <person name="Goker M."/>
            <person name="Salamov A."/>
            <person name="Wisecaver J."/>
            <person name="Long T.M."/>
            <person name="Aerts A.L."/>
            <person name="Barry K."/>
            <person name="Choi C."/>
            <person name="Clum A."/>
            <person name="Coughlan A.Y."/>
            <person name="Deshpande S."/>
            <person name="Douglass A.P."/>
            <person name="Hanson S.J."/>
            <person name="Klenk H.-P."/>
            <person name="Labutti K."/>
            <person name="Lapidus A."/>
            <person name="Lindquist E."/>
            <person name="Lipzen A."/>
            <person name="Meier-Kolthoff J.P."/>
            <person name="Ohm R.A."/>
            <person name="Otillar R.P."/>
            <person name="Pangilinan J."/>
            <person name="Peng Y."/>
            <person name="Rokas A."/>
            <person name="Rosa C.A."/>
            <person name="Scheuner C."/>
            <person name="Sibirny A.A."/>
            <person name="Slot J.C."/>
            <person name="Stielow J.B."/>
            <person name="Sun H."/>
            <person name="Kurtzman C.P."/>
            <person name="Blackwell M."/>
            <person name="Grigoriev I.V."/>
            <person name="Jeffries T.W."/>
        </authorList>
    </citation>
    <scope>NUCLEOTIDE SEQUENCE [LARGE SCALE GENOMIC DNA]</scope>
    <source>
        <strain evidence="10">NRRL Y-2460</strain>
    </source>
</reference>
<dbReference type="InterPro" id="IPR001734">
    <property type="entry name" value="Na/solute_symporter"/>
</dbReference>
<evidence type="ECO:0000256" key="8">
    <source>
        <dbReference type="SAM" id="Phobius"/>
    </source>
</evidence>
<feature type="transmembrane region" description="Helical" evidence="8">
    <location>
        <begin position="295"/>
        <end position="316"/>
    </location>
</feature>
<comment type="subcellular location">
    <subcellularLocation>
        <location evidence="1">Membrane</location>
        <topology evidence="1">Multi-pass membrane protein</topology>
    </subcellularLocation>
</comment>
<feature type="transmembrane region" description="Helical" evidence="8">
    <location>
        <begin position="170"/>
        <end position="192"/>
    </location>
</feature>
<dbReference type="PANTHER" id="PTHR48086:SF10">
    <property type="entry name" value="AGR155CP"/>
    <property type="match status" value="1"/>
</dbReference>
<dbReference type="EMBL" id="KV454011">
    <property type="protein sequence ID" value="ODV98438.1"/>
    <property type="molecule type" value="Genomic_DNA"/>
</dbReference>
<feature type="transmembrane region" description="Helical" evidence="8">
    <location>
        <begin position="131"/>
        <end position="150"/>
    </location>
</feature>
<evidence type="ECO:0000313" key="10">
    <source>
        <dbReference type="Proteomes" id="UP000094236"/>
    </source>
</evidence>
<keyword evidence="10" id="KW-1185">Reference proteome</keyword>
<dbReference type="Pfam" id="PF00474">
    <property type="entry name" value="SSF"/>
    <property type="match status" value="1"/>
</dbReference>
<feature type="transmembrane region" description="Helical" evidence="8">
    <location>
        <begin position="12"/>
        <end position="39"/>
    </location>
</feature>
<keyword evidence="4 8" id="KW-0812">Transmembrane</keyword>
<dbReference type="InterPro" id="IPR038377">
    <property type="entry name" value="Na/Glc_symporter_sf"/>
</dbReference>
<accession>A0A1E4U3F6</accession>
<dbReference type="Gene3D" id="1.20.1730.10">
    <property type="entry name" value="Sodium/glucose cotransporter"/>
    <property type="match status" value="1"/>
</dbReference>
<organism evidence="9 10">
    <name type="scientific">Pachysolen tannophilus NRRL Y-2460</name>
    <dbReference type="NCBI Taxonomy" id="669874"/>
    <lineage>
        <taxon>Eukaryota</taxon>
        <taxon>Fungi</taxon>
        <taxon>Dikarya</taxon>
        <taxon>Ascomycota</taxon>
        <taxon>Saccharomycotina</taxon>
        <taxon>Pichiomycetes</taxon>
        <taxon>Pachysolenaceae</taxon>
        <taxon>Pachysolen</taxon>
    </lineage>
</organism>
<proteinExistence type="inferred from homology"/>
<dbReference type="InterPro" id="IPR050277">
    <property type="entry name" value="Sodium:Solute_Symporter"/>
</dbReference>
<evidence type="ECO:0000256" key="4">
    <source>
        <dbReference type="ARBA" id="ARBA00022692"/>
    </source>
</evidence>
<evidence type="ECO:0008006" key="11">
    <source>
        <dbReference type="Google" id="ProtNLM"/>
    </source>
</evidence>
<feature type="transmembrane region" description="Helical" evidence="8">
    <location>
        <begin position="255"/>
        <end position="275"/>
    </location>
</feature>
<feature type="transmembrane region" description="Helical" evidence="8">
    <location>
        <begin position="204"/>
        <end position="230"/>
    </location>
</feature>
<dbReference type="OrthoDB" id="6132759at2759"/>
<dbReference type="GO" id="GO:0005886">
    <property type="term" value="C:plasma membrane"/>
    <property type="evidence" value="ECO:0007669"/>
    <property type="project" value="TreeGrafter"/>
</dbReference>
<feature type="transmembrane region" description="Helical" evidence="8">
    <location>
        <begin position="353"/>
        <end position="374"/>
    </location>
</feature>
<gene>
    <name evidence="9" type="ORF">PACTADRAFT_48204</name>
</gene>
<dbReference type="GO" id="GO:0015606">
    <property type="term" value="F:spermidine transmembrane transporter activity"/>
    <property type="evidence" value="ECO:0007669"/>
    <property type="project" value="TreeGrafter"/>
</dbReference>
<feature type="transmembrane region" description="Helical" evidence="8">
    <location>
        <begin position="394"/>
        <end position="417"/>
    </location>
</feature>
<feature type="transmembrane region" description="Helical" evidence="8">
    <location>
        <begin position="60"/>
        <end position="81"/>
    </location>
</feature>
<dbReference type="PROSITE" id="PS50283">
    <property type="entry name" value="NA_SOLUT_SYMP_3"/>
    <property type="match status" value="1"/>
</dbReference>
<keyword evidence="6 8" id="KW-0472">Membrane</keyword>
<protein>
    <recommendedName>
        <fullName evidence="11">Urea transport protein</fullName>
    </recommendedName>
</protein>
<feature type="transmembrane region" description="Helical" evidence="8">
    <location>
        <begin position="322"/>
        <end position="341"/>
    </location>
</feature>
<keyword evidence="3" id="KW-0813">Transport</keyword>